<name>A0A8S5QQT6_9CAUD</name>
<reference evidence="1" key="1">
    <citation type="journal article" date="2021" name="Proc. Natl. Acad. Sci. U.S.A.">
        <title>A Catalog of Tens of Thousands of Viruses from Human Metagenomes Reveals Hidden Associations with Chronic Diseases.</title>
        <authorList>
            <person name="Tisza M.J."/>
            <person name="Buck C.B."/>
        </authorList>
    </citation>
    <scope>NUCLEOTIDE SEQUENCE</scope>
    <source>
        <strain evidence="1">Ct6oU4</strain>
    </source>
</reference>
<organism evidence="1">
    <name type="scientific">Siphoviridae sp. ct6oU4</name>
    <dbReference type="NCBI Taxonomy" id="2826299"/>
    <lineage>
        <taxon>Viruses</taxon>
        <taxon>Duplodnaviria</taxon>
        <taxon>Heunggongvirae</taxon>
        <taxon>Uroviricota</taxon>
        <taxon>Caudoviricetes</taxon>
    </lineage>
</organism>
<dbReference type="EMBL" id="BK015709">
    <property type="protein sequence ID" value="DAE21179.1"/>
    <property type="molecule type" value="Genomic_DNA"/>
</dbReference>
<protein>
    <submittedName>
        <fullName evidence="1">Uncharacterized protein</fullName>
    </submittedName>
</protein>
<accession>A0A8S5QQT6</accession>
<sequence length="286" mass="32903">MSGFQIRSTGPLSHFRAFRTVRLKDYRGISFQLTVPARLSGEQIADSGYKLEHFLIMHAGSVAEVVYQAYLGCVDWFRFHRPAQQDATTADYFRRMKNALRQATTYHQRLADKEFIETYNGCVVGDQSAAIEKLRSACYDVFKQEHEPAAALDMAFVAQIYATAVYQTTVTEKIIKTEFSLSGINWAKPYRRFALHDVISFAKRLLREKYGIDTEKYDAKIGDMVEYVFLDMTRSIFDHERIERNIRAAYAELPPEKRELYGSVEDQLQYFGIGPQATTVNPEAHE</sequence>
<evidence type="ECO:0000313" key="1">
    <source>
        <dbReference type="EMBL" id="DAE21179.1"/>
    </source>
</evidence>
<proteinExistence type="predicted"/>